<evidence type="ECO:0000313" key="2">
    <source>
        <dbReference type="Proteomes" id="UP000825483"/>
    </source>
</evidence>
<name>A0A9R1CCP5_9BACT</name>
<keyword evidence="2" id="KW-1185">Reference proteome</keyword>
<organism evidence="1 2">
    <name type="scientific">Prevotella lacticifex</name>
    <dbReference type="NCBI Taxonomy" id="2854755"/>
    <lineage>
        <taxon>Bacteria</taxon>
        <taxon>Pseudomonadati</taxon>
        <taxon>Bacteroidota</taxon>
        <taxon>Bacteroidia</taxon>
        <taxon>Bacteroidales</taxon>
        <taxon>Prevotellaceae</taxon>
        <taxon>Prevotella</taxon>
    </lineage>
</organism>
<sequence>MLLIVSRKASAKVGVYFHSRKCFEKKYSIFTKVFGLFDKIERLLARTHYYIKRDGVDGVDGVNGVNGVDEKGETEGARGIMRRGRGG</sequence>
<comment type="caution">
    <text evidence="1">The sequence shown here is derived from an EMBL/GenBank/DDBJ whole genome shotgun (WGS) entry which is preliminary data.</text>
</comment>
<proteinExistence type="predicted"/>
<dbReference type="Proteomes" id="UP000825483">
    <property type="component" value="Unassembled WGS sequence"/>
</dbReference>
<protein>
    <submittedName>
        <fullName evidence="1">Uncharacterized protein</fullName>
    </submittedName>
</protein>
<dbReference type="RefSeq" id="WP_223940044.1">
    <property type="nucleotide sequence ID" value="NZ_BPTW01000001.1"/>
</dbReference>
<reference evidence="1" key="1">
    <citation type="journal article" date="2022" name="Int. J. Syst. Evol. Microbiol.">
        <title>Prevotella lacticifex sp. nov., isolated from the rumen of cows.</title>
        <authorList>
            <person name="Shinkai T."/>
            <person name="Ikeyama N."/>
            <person name="Kumagai M."/>
            <person name="Ohmori H."/>
            <person name="Sakamoto M."/>
            <person name="Ohkuma M."/>
            <person name="Mitsumori M."/>
        </authorList>
    </citation>
    <scope>NUCLEOTIDE SEQUENCE</scope>
    <source>
        <strain evidence="1">R5076</strain>
    </source>
</reference>
<dbReference type="EMBL" id="BPUB01000002">
    <property type="protein sequence ID" value="GJG60146.1"/>
    <property type="molecule type" value="Genomic_DNA"/>
</dbReference>
<dbReference type="AlphaFoldDB" id="A0A9R1CCP5"/>
<accession>A0A9R1CCP5</accession>
<dbReference type="GeneID" id="72465806"/>
<evidence type="ECO:0000313" key="1">
    <source>
        <dbReference type="EMBL" id="GJG60146.1"/>
    </source>
</evidence>
<gene>
    <name evidence="1" type="ORF">PRLR5076_29970</name>
</gene>